<reference evidence="3" key="1">
    <citation type="submission" date="2024-04" db="EMBL/GenBank/DDBJ databases">
        <title>Salinicola lusitanus LLJ914,a marine bacterium isolated from the Okinawa Trough.</title>
        <authorList>
            <person name="Li J."/>
        </authorList>
    </citation>
    <scope>NUCLEOTIDE SEQUENCE [LARGE SCALE GENOMIC DNA]</scope>
</reference>
<evidence type="ECO:0000313" key="3">
    <source>
        <dbReference type="Proteomes" id="UP001460270"/>
    </source>
</evidence>
<evidence type="ECO:0000313" key="2">
    <source>
        <dbReference type="EMBL" id="KAK7930605.1"/>
    </source>
</evidence>
<feature type="compositionally biased region" description="Basic residues" evidence="1">
    <location>
        <begin position="155"/>
        <end position="167"/>
    </location>
</feature>
<proteinExistence type="predicted"/>
<feature type="compositionally biased region" description="Basic and acidic residues" evidence="1">
    <location>
        <begin position="48"/>
        <end position="60"/>
    </location>
</feature>
<sequence>MSDQWLFICLGTDLSTTTQSGDLPPKERERDRGRTKDRRHHHHHHHHGSFDKDRYHDYPHRHPHDRHWSRSPSEGPDGRGHRQGSSSVSGSPVPSTSGTSTPRRGRRQLPQTPAVPRPHVTYSPAVRKPNYGPPAPGRLRSPSPRHFSPPDHDRAYHHRPPSRHASPHHGGSSSRHGSPRSPHRARWSGPPPGDSLEGDGPFYEHDYEPPAYEQSLSHGNPHPRSPRTSRHGPPPPPHTRRVPNGYRSSSPSPHRRGPPGAPPHHRGPHPRGPRKGLHEPYSETDEDDWC</sequence>
<dbReference type="EMBL" id="JBBPFD010000004">
    <property type="protein sequence ID" value="KAK7930605.1"/>
    <property type="molecule type" value="Genomic_DNA"/>
</dbReference>
<dbReference type="AlphaFoldDB" id="A0AAW0PLP0"/>
<feature type="compositionally biased region" description="Low complexity" evidence="1">
    <location>
        <begin position="83"/>
        <end position="102"/>
    </location>
</feature>
<feature type="compositionally biased region" description="Basic residues" evidence="1">
    <location>
        <begin position="177"/>
        <end position="186"/>
    </location>
</feature>
<evidence type="ECO:0008006" key="4">
    <source>
        <dbReference type="Google" id="ProtNLM"/>
    </source>
</evidence>
<feature type="compositionally biased region" description="Basic residues" evidence="1">
    <location>
        <begin position="35"/>
        <end position="47"/>
    </location>
</feature>
<evidence type="ECO:0000256" key="1">
    <source>
        <dbReference type="SAM" id="MobiDB-lite"/>
    </source>
</evidence>
<feature type="region of interest" description="Disordered" evidence="1">
    <location>
        <begin position="13"/>
        <end position="290"/>
    </location>
</feature>
<keyword evidence="3" id="KW-1185">Reference proteome</keyword>
<name>A0AAW0PLP0_9GOBI</name>
<feature type="compositionally biased region" description="Basic residues" evidence="1">
    <location>
        <begin position="253"/>
        <end position="275"/>
    </location>
</feature>
<feature type="compositionally biased region" description="Basic and acidic residues" evidence="1">
    <location>
        <begin position="24"/>
        <end position="34"/>
    </location>
</feature>
<organism evidence="2 3">
    <name type="scientific">Mugilogobius chulae</name>
    <name type="common">yellowstripe goby</name>
    <dbReference type="NCBI Taxonomy" id="88201"/>
    <lineage>
        <taxon>Eukaryota</taxon>
        <taxon>Metazoa</taxon>
        <taxon>Chordata</taxon>
        <taxon>Craniata</taxon>
        <taxon>Vertebrata</taxon>
        <taxon>Euteleostomi</taxon>
        <taxon>Actinopterygii</taxon>
        <taxon>Neopterygii</taxon>
        <taxon>Teleostei</taxon>
        <taxon>Neoteleostei</taxon>
        <taxon>Acanthomorphata</taxon>
        <taxon>Gobiaria</taxon>
        <taxon>Gobiiformes</taxon>
        <taxon>Gobioidei</taxon>
        <taxon>Gobiidae</taxon>
        <taxon>Gobionellinae</taxon>
        <taxon>Mugilogobius</taxon>
    </lineage>
</organism>
<dbReference type="Proteomes" id="UP001460270">
    <property type="component" value="Unassembled WGS sequence"/>
</dbReference>
<comment type="caution">
    <text evidence="2">The sequence shown here is derived from an EMBL/GenBank/DDBJ whole genome shotgun (WGS) entry which is preliminary data.</text>
</comment>
<accession>A0AAW0PLP0</accession>
<gene>
    <name evidence="2" type="ORF">WMY93_007000</name>
</gene>
<protein>
    <recommendedName>
        <fullName evidence="4">Voltage-dependent P/Q-type calcium channel subunit alpha-1A-like</fullName>
    </recommendedName>
</protein>